<accession>A0A0P9EGF2</accession>
<name>A0A0P9EGF2_RHOGW</name>
<reference evidence="4 5" key="1">
    <citation type="journal article" date="2015" name="Front. Microbiol.">
        <title>Genome sequence of the plant growth promoting endophytic yeast Rhodotorula graminis WP1.</title>
        <authorList>
            <person name="Firrincieli A."/>
            <person name="Otillar R."/>
            <person name="Salamov A."/>
            <person name="Schmutz J."/>
            <person name="Khan Z."/>
            <person name="Redman R.S."/>
            <person name="Fleck N.D."/>
            <person name="Lindquist E."/>
            <person name="Grigoriev I.V."/>
            <person name="Doty S.L."/>
        </authorList>
    </citation>
    <scope>NUCLEOTIDE SEQUENCE [LARGE SCALE GENOMIC DNA]</scope>
    <source>
        <strain evidence="4 5">WP1</strain>
    </source>
</reference>
<feature type="region of interest" description="Disordered" evidence="1">
    <location>
        <begin position="1"/>
        <end position="223"/>
    </location>
</feature>
<sequence>MAAQRIRPSLADLYDEPAFPELEPGQAPAARVVRQRPPAVSSSSLPPPIPVVPPSSADQAASPPPPSKPKSRFALQREKDAAATTAAAAQAAAAAATQPANSAQRFELDLDDEGDEEPERGGGALPRGGGRPSLIKGVVERPVGARGASAPKPPSAPGPSRPSPLGARPTGFPSSSRGVFPRQPAPPPPATSFASPDLVDDRDPEAAGQDADPTSLDGLLDSVSRENDDVLRGMSEAQILEEQRQIREELGLSDGVLKMLQARAQKRSPAPRIVPTPRARPAPADAPAPRPTVAGEGEGDEEEGSPEYIRRHFFPNEPRNPALDWMKPPPPPAGRAGDAPALPAAARLVFDVQGRLLEGEAAPVAPAAAPDHHVSSSTTFTVPSLLALTASSVPSQRSTAFAILHRILSRSVEYAPRFGEQEWQAVRVQAAQRAGWALRDSNLGVVGACIALAAVLLAQDVAAPVAAAAAPRLEGAEETATVASTFLETAPLPALASHLSLGAVPRPSLDAVLAILTSLVHLSRSSPSSSDILDSIFDTPRLLESLVSTFLAVPYPPSSKSILPSPTALAFLALLARTSRSRASLLCTRSLVDPTLRFIALPPWELPPSNPAGHALGDALLRGTIELWTVLARYGLATDLRGKAAPLLDGLVERVGELRRASSTSAGAADAAWIAPFLGLLGMWTTAAVDPHVTGHDVTWSQVEGFRDVALEAYELGFAIGEATGAGRAVLSAAVELLGSWLEGSKVNRSWRGEEERRWVRVSLGGDFAAGGRARTLVDRALAVVASGEEDLEGWAGLAARALRLSDADADVLEPATPQLFALDAATASAAVSGVVGSSARSSSLALAAVLLPRLDLASRLSATVALLPMLGVEDAVAARDLVEWLLALVAKPDNHILPPVAALDARLELPALAQAATLRPFLTYAIVTASGGRVVGPLFPTPRDIKLTACLAPFAPDGPVLSPNWPLAALNELLRSGTSPVFQQLPKGWDASELQLVRSSLALMRFVRSAAAMGTSRAARDAPALVYDLVKVFMLEKDSSGTTKGSSGADAEVFRDPACQASLGALLAELSVGAQASPQVLLADERDASATIEGVSAVVSSAPFYQLYTDLVGLYDAISLSDRLFGLVLLPPLAMAYPIDYRRLIWTDYAHVLPALKFSVDEAISDVGGAGALSAYLAPAESSEPMLAAYVDALVGGRVSSERTPFLHFVALHHVAAALLEHDSPAQKSAVKLVKALVGRGASKTLGEVARYRQAQVGEELILSPACLEAGAEQRAMQVARLKELAGSELAARVDELLR</sequence>
<dbReference type="PANTHER" id="PTHR21483">
    <property type="entry name" value="RNA POLYMERASE II-ASSOCIATED PROTEIN 1"/>
    <property type="match status" value="1"/>
</dbReference>
<evidence type="ECO:0000313" key="4">
    <source>
        <dbReference type="EMBL" id="KPV72422.1"/>
    </source>
</evidence>
<feature type="compositionally biased region" description="Pro residues" evidence="1">
    <location>
        <begin position="272"/>
        <end position="290"/>
    </location>
</feature>
<dbReference type="Proteomes" id="UP000053890">
    <property type="component" value="Unassembled WGS sequence"/>
</dbReference>
<feature type="compositionally biased region" description="Pro residues" evidence="1">
    <location>
        <begin position="151"/>
        <end position="162"/>
    </location>
</feature>
<evidence type="ECO:0000256" key="1">
    <source>
        <dbReference type="SAM" id="MobiDB-lite"/>
    </source>
</evidence>
<dbReference type="InterPro" id="IPR057989">
    <property type="entry name" value="TPR_RPAP1/MINIYO-like"/>
</dbReference>
<organism evidence="4 5">
    <name type="scientific">Rhodotorula graminis (strain WP1)</name>
    <dbReference type="NCBI Taxonomy" id="578459"/>
    <lineage>
        <taxon>Eukaryota</taxon>
        <taxon>Fungi</taxon>
        <taxon>Dikarya</taxon>
        <taxon>Basidiomycota</taxon>
        <taxon>Pucciniomycotina</taxon>
        <taxon>Microbotryomycetes</taxon>
        <taxon>Sporidiobolales</taxon>
        <taxon>Sporidiobolaceae</taxon>
        <taxon>Rhodotorula</taxon>
    </lineage>
</organism>
<feature type="compositionally biased region" description="Gly residues" evidence="1">
    <location>
        <begin position="121"/>
        <end position="131"/>
    </location>
</feature>
<evidence type="ECO:0000259" key="3">
    <source>
        <dbReference type="Pfam" id="PF25766"/>
    </source>
</evidence>
<dbReference type="InterPro" id="IPR039913">
    <property type="entry name" value="RPAP1/Rba50"/>
</dbReference>
<dbReference type="STRING" id="578459.A0A0P9EGF2"/>
<evidence type="ECO:0000259" key="2">
    <source>
        <dbReference type="Pfam" id="PF08621"/>
    </source>
</evidence>
<proteinExistence type="predicted"/>
<dbReference type="GO" id="GO:0006366">
    <property type="term" value="P:transcription by RNA polymerase II"/>
    <property type="evidence" value="ECO:0007669"/>
    <property type="project" value="InterPro"/>
</dbReference>
<dbReference type="OrthoDB" id="348201at2759"/>
<feature type="compositionally biased region" description="Acidic residues" evidence="1">
    <location>
        <begin position="109"/>
        <end position="118"/>
    </location>
</feature>
<feature type="domain" description="RPAP1 N-terminal" evidence="2">
    <location>
        <begin position="223"/>
        <end position="267"/>
    </location>
</feature>
<dbReference type="PANTHER" id="PTHR21483:SF18">
    <property type="entry name" value="RNA POLYMERASE II-ASSOCIATED PROTEIN 1"/>
    <property type="match status" value="1"/>
</dbReference>
<feature type="domain" description="RPAP1/MINIYO-like TPR repeats" evidence="3">
    <location>
        <begin position="1102"/>
        <end position="1224"/>
    </location>
</feature>
<feature type="region of interest" description="Disordered" evidence="1">
    <location>
        <begin position="261"/>
        <end position="339"/>
    </location>
</feature>
<protein>
    <recommendedName>
        <fullName evidence="6">RNA polymerase II-associated protein 1 C-terminal domain-containing protein</fullName>
    </recommendedName>
</protein>
<dbReference type="EMBL" id="KQ474087">
    <property type="protein sequence ID" value="KPV72422.1"/>
    <property type="molecule type" value="Genomic_DNA"/>
</dbReference>
<dbReference type="GeneID" id="28978517"/>
<evidence type="ECO:0000313" key="5">
    <source>
        <dbReference type="Proteomes" id="UP000053890"/>
    </source>
</evidence>
<dbReference type="Pfam" id="PF25766">
    <property type="entry name" value="TPR_RPAP1"/>
    <property type="match status" value="1"/>
</dbReference>
<evidence type="ECO:0008006" key="6">
    <source>
        <dbReference type="Google" id="ProtNLM"/>
    </source>
</evidence>
<feature type="compositionally biased region" description="Low complexity" evidence="1">
    <location>
        <begin position="82"/>
        <end position="104"/>
    </location>
</feature>
<gene>
    <name evidence="4" type="ORF">RHOBADRAFT_55888</name>
</gene>
<dbReference type="RefSeq" id="XP_018268471.1">
    <property type="nucleotide sequence ID" value="XM_018418069.1"/>
</dbReference>
<dbReference type="Pfam" id="PF08621">
    <property type="entry name" value="RPAP1_N"/>
    <property type="match status" value="1"/>
</dbReference>
<keyword evidence="5" id="KW-1185">Reference proteome</keyword>
<dbReference type="OMA" id="KYFLQCV"/>
<dbReference type="InterPro" id="IPR013930">
    <property type="entry name" value="RPAP1_N"/>
</dbReference>